<accession>A0A9D4HEW1</accession>
<organism evidence="1 2">
    <name type="scientific">Dreissena polymorpha</name>
    <name type="common">Zebra mussel</name>
    <name type="synonym">Mytilus polymorpha</name>
    <dbReference type="NCBI Taxonomy" id="45954"/>
    <lineage>
        <taxon>Eukaryota</taxon>
        <taxon>Metazoa</taxon>
        <taxon>Spiralia</taxon>
        <taxon>Lophotrochozoa</taxon>
        <taxon>Mollusca</taxon>
        <taxon>Bivalvia</taxon>
        <taxon>Autobranchia</taxon>
        <taxon>Heteroconchia</taxon>
        <taxon>Euheterodonta</taxon>
        <taxon>Imparidentia</taxon>
        <taxon>Neoheterodontei</taxon>
        <taxon>Myida</taxon>
        <taxon>Dreissenoidea</taxon>
        <taxon>Dreissenidae</taxon>
        <taxon>Dreissena</taxon>
    </lineage>
</organism>
<gene>
    <name evidence="1" type="ORF">DPMN_057939</name>
</gene>
<name>A0A9D4HEW1_DREPO</name>
<protein>
    <submittedName>
        <fullName evidence="1">Uncharacterized protein</fullName>
    </submittedName>
</protein>
<proteinExistence type="predicted"/>
<keyword evidence="2" id="KW-1185">Reference proteome</keyword>
<comment type="caution">
    <text evidence="1">The sequence shown here is derived from an EMBL/GenBank/DDBJ whole genome shotgun (WGS) entry which is preliminary data.</text>
</comment>
<reference evidence="1" key="2">
    <citation type="submission" date="2020-11" db="EMBL/GenBank/DDBJ databases">
        <authorList>
            <person name="McCartney M.A."/>
            <person name="Auch B."/>
            <person name="Kono T."/>
            <person name="Mallez S."/>
            <person name="Becker A."/>
            <person name="Gohl D.M."/>
            <person name="Silverstein K.A.T."/>
            <person name="Koren S."/>
            <person name="Bechman K.B."/>
            <person name="Herman A."/>
            <person name="Abrahante J.E."/>
            <person name="Garbe J."/>
        </authorList>
    </citation>
    <scope>NUCLEOTIDE SEQUENCE</scope>
    <source>
        <strain evidence="1">Duluth1</strain>
        <tissue evidence="1">Whole animal</tissue>
    </source>
</reference>
<dbReference type="Proteomes" id="UP000828390">
    <property type="component" value="Unassembled WGS sequence"/>
</dbReference>
<dbReference type="EMBL" id="JAIWYP010000013">
    <property type="protein sequence ID" value="KAH3715233.1"/>
    <property type="molecule type" value="Genomic_DNA"/>
</dbReference>
<evidence type="ECO:0000313" key="2">
    <source>
        <dbReference type="Proteomes" id="UP000828390"/>
    </source>
</evidence>
<dbReference type="AlphaFoldDB" id="A0A9D4HEW1"/>
<reference evidence="1" key="1">
    <citation type="journal article" date="2019" name="bioRxiv">
        <title>The Genome of the Zebra Mussel, Dreissena polymorpha: A Resource for Invasive Species Research.</title>
        <authorList>
            <person name="McCartney M.A."/>
            <person name="Auch B."/>
            <person name="Kono T."/>
            <person name="Mallez S."/>
            <person name="Zhang Y."/>
            <person name="Obille A."/>
            <person name="Becker A."/>
            <person name="Abrahante J.E."/>
            <person name="Garbe J."/>
            <person name="Badalamenti J.P."/>
            <person name="Herman A."/>
            <person name="Mangelson H."/>
            <person name="Liachko I."/>
            <person name="Sullivan S."/>
            <person name="Sone E.D."/>
            <person name="Koren S."/>
            <person name="Silverstein K.A.T."/>
            <person name="Beckman K.B."/>
            <person name="Gohl D.M."/>
        </authorList>
    </citation>
    <scope>NUCLEOTIDE SEQUENCE</scope>
    <source>
        <strain evidence="1">Duluth1</strain>
        <tissue evidence="1">Whole animal</tissue>
    </source>
</reference>
<evidence type="ECO:0000313" key="1">
    <source>
        <dbReference type="EMBL" id="KAH3715233.1"/>
    </source>
</evidence>
<sequence>MPRWSPGESRQRPCRAPVYRNFTGTHRGYTCIRPRQSYGHFPVTPRSSPVMLRRSHGEFRWRAGKGLPMYCSYTGTLPAFIEAPHGQHRCRSSAGVCIGPVGAIIAVPVVAGAAPVVAGPSQLPPVHP</sequence>